<evidence type="ECO:0000256" key="1">
    <source>
        <dbReference type="SAM" id="MobiDB-lite"/>
    </source>
</evidence>
<dbReference type="Proteomes" id="UP000249061">
    <property type="component" value="Unassembled WGS sequence"/>
</dbReference>
<protein>
    <submittedName>
        <fullName evidence="3">Uncharacterized protein</fullName>
    </submittedName>
</protein>
<feature type="transmembrane region" description="Helical" evidence="2">
    <location>
        <begin position="296"/>
        <end position="316"/>
    </location>
</feature>
<gene>
    <name evidence="3" type="ORF">DI536_10725</name>
</gene>
<proteinExistence type="predicted"/>
<keyword evidence="2" id="KW-0472">Membrane</keyword>
<organism evidence="3 4">
    <name type="scientific">Archangium gephyra</name>
    <dbReference type="NCBI Taxonomy" id="48"/>
    <lineage>
        <taxon>Bacteria</taxon>
        <taxon>Pseudomonadati</taxon>
        <taxon>Myxococcota</taxon>
        <taxon>Myxococcia</taxon>
        <taxon>Myxococcales</taxon>
        <taxon>Cystobacterineae</taxon>
        <taxon>Archangiaceae</taxon>
        <taxon>Archangium</taxon>
    </lineage>
</organism>
<dbReference type="AlphaFoldDB" id="A0A2W5TG58"/>
<name>A0A2W5TG58_9BACT</name>
<keyword evidence="2" id="KW-0812">Transmembrane</keyword>
<feature type="region of interest" description="Disordered" evidence="1">
    <location>
        <begin position="237"/>
        <end position="265"/>
    </location>
</feature>
<sequence length="317" mass="34352">MRAGGGGAAAAARELVRRAQTGALAPAELREVQKAANSPELKDLFGGGLEQDLGALTGGGEVFRDVETLAPDTERLTDARAMPERFLSDLQLVKSGLLGHPGMSRQQQAARLFEFFETYAERFNELANGTAQQPVAEEAALKLAPPLNAAEWDKTLAQFDKALTRAQFNELQTSDGRTGLEAAREMLEARSPQDFHAARPSSVDAPTWKDNAEKLKTEVEVNRRAVAFDSANVHVQPQLRATQTRVDDPEAKKDGKRSKSKGSDGVLSSKTLWNVLHMLRGEDLDDVARKDAMTQLAVAAGLLLTLGAILVVVLVWM</sequence>
<evidence type="ECO:0000313" key="3">
    <source>
        <dbReference type="EMBL" id="PZR14519.1"/>
    </source>
</evidence>
<reference evidence="3 4" key="1">
    <citation type="submission" date="2017-08" db="EMBL/GenBank/DDBJ databases">
        <title>Infants hospitalized years apart are colonized by the same room-sourced microbial strains.</title>
        <authorList>
            <person name="Brooks B."/>
            <person name="Olm M.R."/>
            <person name="Firek B.A."/>
            <person name="Baker R."/>
            <person name="Thomas B.C."/>
            <person name="Morowitz M.J."/>
            <person name="Banfield J.F."/>
        </authorList>
    </citation>
    <scope>NUCLEOTIDE SEQUENCE [LARGE SCALE GENOMIC DNA]</scope>
    <source>
        <strain evidence="3">S2_003_000_R2_14</strain>
    </source>
</reference>
<dbReference type="EMBL" id="QFQP01000007">
    <property type="protein sequence ID" value="PZR14519.1"/>
    <property type="molecule type" value="Genomic_DNA"/>
</dbReference>
<accession>A0A2W5TG58</accession>
<evidence type="ECO:0000313" key="4">
    <source>
        <dbReference type="Proteomes" id="UP000249061"/>
    </source>
</evidence>
<comment type="caution">
    <text evidence="3">The sequence shown here is derived from an EMBL/GenBank/DDBJ whole genome shotgun (WGS) entry which is preliminary data.</text>
</comment>
<keyword evidence="2" id="KW-1133">Transmembrane helix</keyword>
<evidence type="ECO:0000256" key="2">
    <source>
        <dbReference type="SAM" id="Phobius"/>
    </source>
</evidence>